<comment type="catalytic activity">
    <reaction evidence="1">
        <text>L-glutamyl-[protein] + S-adenosyl-L-methionine = [protein]-L-glutamate 5-O-methyl ester + S-adenosyl-L-homocysteine</text>
        <dbReference type="Rhea" id="RHEA:24452"/>
        <dbReference type="Rhea" id="RHEA-COMP:10208"/>
        <dbReference type="Rhea" id="RHEA-COMP:10311"/>
        <dbReference type="ChEBI" id="CHEBI:29973"/>
        <dbReference type="ChEBI" id="CHEBI:57856"/>
        <dbReference type="ChEBI" id="CHEBI:59789"/>
        <dbReference type="ChEBI" id="CHEBI:82795"/>
        <dbReference type="EC" id="2.1.1.80"/>
    </reaction>
</comment>
<dbReference type="InterPro" id="IPR036804">
    <property type="entry name" value="CheR_N_sf"/>
</dbReference>
<reference evidence="7 8" key="1">
    <citation type="submission" date="2017-11" db="EMBL/GenBank/DDBJ databases">
        <title>Isolation and Characterization of Family Methanocellaceae Species from Potential Methane Hydrate Area Offshore Southwestern Taiwan.</title>
        <authorList>
            <person name="Zhang W.-L."/>
            <person name="Chen W.-C."/>
            <person name="Lai M.-C."/>
            <person name="Chen S.-C."/>
        </authorList>
    </citation>
    <scope>NUCLEOTIDE SEQUENCE [LARGE SCALE GENOMIC DNA]</scope>
    <source>
        <strain evidence="7 8">CWC-04</strain>
    </source>
</reference>
<feature type="domain" description="CheR-type methyltransferase" evidence="6">
    <location>
        <begin position="1"/>
        <end position="274"/>
    </location>
</feature>
<gene>
    <name evidence="7" type="ORF">CUJ83_04030</name>
</gene>
<dbReference type="PANTHER" id="PTHR24422:SF10">
    <property type="entry name" value="CHEMOTAXIS PROTEIN METHYLTRANSFERASE 2"/>
    <property type="match status" value="1"/>
</dbReference>
<dbReference type="PIRSF" id="PIRSF000410">
    <property type="entry name" value="CheR"/>
    <property type="match status" value="1"/>
</dbReference>
<dbReference type="AlphaFoldDB" id="A0AAP2W5G7"/>
<protein>
    <recommendedName>
        <fullName evidence="2">protein-glutamate O-methyltransferase</fullName>
        <ecNumber evidence="2">2.1.1.80</ecNumber>
    </recommendedName>
</protein>
<organism evidence="7 8">
    <name type="scientific">Methanooceanicella nereidis</name>
    <dbReference type="NCBI Taxonomy" id="2052831"/>
    <lineage>
        <taxon>Archaea</taxon>
        <taxon>Methanobacteriati</taxon>
        <taxon>Methanobacteriota</taxon>
        <taxon>Stenosarchaea group</taxon>
        <taxon>Methanomicrobia</taxon>
        <taxon>Methanocellales</taxon>
        <taxon>Methanocellaceae</taxon>
        <taxon>Methanooceanicella</taxon>
    </lineage>
</organism>
<keyword evidence="5" id="KW-0949">S-adenosyl-L-methionine</keyword>
<dbReference type="InterPro" id="IPR022642">
    <property type="entry name" value="CheR_C"/>
</dbReference>
<dbReference type="EC" id="2.1.1.80" evidence="2"/>
<sequence>MSEVIDPELRMLLRKVHDRTGIDLCQYKDNYITRRVSTRLKALNVSTYREYMKALDTMPGEYEKIVDAFTINVSEFFRDKETFKVIMHTVIPSIINEKTVQGRKMIRIWSAGCACGEEVHSISMILHELLGSSYDKFTISLYATDIDDACMKKAKDGVYEMTSFRNVDKALLEKYTVPSESGKLALKPEIKRNIHYRRYDLIKGDKFGSFFDLILCRNVMIYFSEEQKKKLLMDFYNSLSSSGYLVIGKTETLVGDSRNLLEVVNNQERIYRKPSPVDRKV</sequence>
<dbReference type="EMBL" id="PGCK01000002">
    <property type="protein sequence ID" value="MCD1294162.1"/>
    <property type="molecule type" value="Genomic_DNA"/>
</dbReference>
<accession>A0AAP2W5G7</accession>
<name>A0AAP2W5G7_9EURY</name>
<proteinExistence type="predicted"/>
<dbReference type="Pfam" id="PF03705">
    <property type="entry name" value="CheR_N"/>
    <property type="match status" value="1"/>
</dbReference>
<keyword evidence="4" id="KW-0808">Transferase</keyword>
<dbReference type="InterPro" id="IPR000780">
    <property type="entry name" value="CheR_MeTrfase"/>
</dbReference>
<dbReference type="PROSITE" id="PS50123">
    <property type="entry name" value="CHER"/>
    <property type="match status" value="1"/>
</dbReference>
<dbReference type="SUPFAM" id="SSF53335">
    <property type="entry name" value="S-adenosyl-L-methionine-dependent methyltransferases"/>
    <property type="match status" value="1"/>
</dbReference>
<dbReference type="GO" id="GO:0008983">
    <property type="term" value="F:protein-glutamate O-methyltransferase activity"/>
    <property type="evidence" value="ECO:0007669"/>
    <property type="project" value="UniProtKB-EC"/>
</dbReference>
<dbReference type="Pfam" id="PF01739">
    <property type="entry name" value="CheR"/>
    <property type="match status" value="1"/>
</dbReference>
<keyword evidence="8" id="KW-1185">Reference proteome</keyword>
<dbReference type="Gene3D" id="1.10.155.10">
    <property type="entry name" value="Chemotaxis receptor methyltransferase CheR, N-terminal domain"/>
    <property type="match status" value="1"/>
</dbReference>
<evidence type="ECO:0000256" key="3">
    <source>
        <dbReference type="ARBA" id="ARBA00022603"/>
    </source>
</evidence>
<dbReference type="RefSeq" id="WP_230740869.1">
    <property type="nucleotide sequence ID" value="NZ_PGCK01000002.1"/>
</dbReference>
<dbReference type="Gene3D" id="3.40.50.150">
    <property type="entry name" value="Vaccinia Virus protein VP39"/>
    <property type="match status" value="1"/>
</dbReference>
<evidence type="ECO:0000259" key="6">
    <source>
        <dbReference type="PROSITE" id="PS50123"/>
    </source>
</evidence>
<evidence type="ECO:0000313" key="8">
    <source>
        <dbReference type="Proteomes" id="UP001320159"/>
    </source>
</evidence>
<dbReference type="PRINTS" id="PR00996">
    <property type="entry name" value="CHERMTFRASE"/>
</dbReference>
<dbReference type="InterPro" id="IPR029063">
    <property type="entry name" value="SAM-dependent_MTases_sf"/>
</dbReference>
<evidence type="ECO:0000313" key="7">
    <source>
        <dbReference type="EMBL" id="MCD1294162.1"/>
    </source>
</evidence>
<dbReference type="PANTHER" id="PTHR24422">
    <property type="entry name" value="CHEMOTAXIS PROTEIN METHYLTRANSFERASE"/>
    <property type="match status" value="1"/>
</dbReference>
<dbReference type="InterPro" id="IPR050903">
    <property type="entry name" value="Bact_Chemotaxis_MeTrfase"/>
</dbReference>
<evidence type="ECO:0000256" key="1">
    <source>
        <dbReference type="ARBA" id="ARBA00001541"/>
    </source>
</evidence>
<comment type="caution">
    <text evidence="7">The sequence shown here is derived from an EMBL/GenBank/DDBJ whole genome shotgun (WGS) entry which is preliminary data.</text>
</comment>
<dbReference type="SMART" id="SM00138">
    <property type="entry name" value="MeTrc"/>
    <property type="match status" value="1"/>
</dbReference>
<dbReference type="InterPro" id="IPR022641">
    <property type="entry name" value="CheR_N"/>
</dbReference>
<evidence type="ECO:0000256" key="4">
    <source>
        <dbReference type="ARBA" id="ARBA00022679"/>
    </source>
</evidence>
<dbReference type="GO" id="GO:0032259">
    <property type="term" value="P:methylation"/>
    <property type="evidence" value="ECO:0007669"/>
    <property type="project" value="UniProtKB-KW"/>
</dbReference>
<evidence type="ECO:0000256" key="5">
    <source>
        <dbReference type="ARBA" id="ARBA00022691"/>
    </source>
</evidence>
<dbReference type="SUPFAM" id="SSF47757">
    <property type="entry name" value="Chemotaxis receptor methyltransferase CheR, N-terminal domain"/>
    <property type="match status" value="1"/>
</dbReference>
<keyword evidence="3" id="KW-0489">Methyltransferase</keyword>
<dbReference type="InterPro" id="IPR026024">
    <property type="entry name" value="Chemotaxis_MeTrfase_CheR"/>
</dbReference>
<evidence type="ECO:0000256" key="2">
    <source>
        <dbReference type="ARBA" id="ARBA00012534"/>
    </source>
</evidence>
<dbReference type="Proteomes" id="UP001320159">
    <property type="component" value="Unassembled WGS sequence"/>
</dbReference>